<protein>
    <submittedName>
        <fullName evidence="3">TIGR03668 family PPOX class F420-dependent oxidoreductase</fullName>
    </submittedName>
</protein>
<keyword evidence="4" id="KW-1185">Reference proteome</keyword>
<reference evidence="4" key="1">
    <citation type="journal article" date="2019" name="Int. J. Syst. Evol. Microbiol.">
        <title>The Global Catalogue of Microorganisms (GCM) 10K type strain sequencing project: providing services to taxonomists for standard genome sequencing and annotation.</title>
        <authorList>
            <consortium name="The Broad Institute Genomics Platform"/>
            <consortium name="The Broad Institute Genome Sequencing Center for Infectious Disease"/>
            <person name="Wu L."/>
            <person name="Ma J."/>
        </authorList>
    </citation>
    <scope>NUCLEOTIDE SEQUENCE [LARGE SCALE GENOMIC DNA]</scope>
    <source>
        <strain evidence="4">JCM 32206</strain>
    </source>
</reference>
<dbReference type="InterPro" id="IPR052019">
    <property type="entry name" value="F420H2_bilvrd_red/Heme_oxyg"/>
</dbReference>
<dbReference type="SUPFAM" id="SSF50475">
    <property type="entry name" value="FMN-binding split barrel"/>
    <property type="match status" value="1"/>
</dbReference>
<dbReference type="EMBL" id="BAABFB010000023">
    <property type="protein sequence ID" value="GAA4474445.1"/>
    <property type="molecule type" value="Genomic_DNA"/>
</dbReference>
<dbReference type="InterPro" id="IPR019967">
    <property type="entry name" value="F420-dep_enz_PPOX_Rv0121"/>
</dbReference>
<keyword evidence="1" id="KW-0560">Oxidoreductase</keyword>
<proteinExistence type="predicted"/>
<dbReference type="Pfam" id="PF01243">
    <property type="entry name" value="PNPOx_N"/>
    <property type="match status" value="1"/>
</dbReference>
<dbReference type="NCBIfam" id="TIGR03668">
    <property type="entry name" value="Rv0121_F420"/>
    <property type="match status" value="1"/>
</dbReference>
<gene>
    <name evidence="3" type="ORF">GCM10023094_10070</name>
</gene>
<accession>A0ABP8NYZ3</accession>
<dbReference type="RefSeq" id="WP_345342662.1">
    <property type="nucleotide sequence ID" value="NZ_BAABFB010000023.1"/>
</dbReference>
<dbReference type="Gene3D" id="2.30.110.10">
    <property type="entry name" value="Electron Transport, Fmn-binding Protein, Chain A"/>
    <property type="match status" value="1"/>
</dbReference>
<feature type="domain" description="Pyridoxamine 5'-phosphate oxidase N-terminal" evidence="2">
    <location>
        <begin position="4"/>
        <end position="132"/>
    </location>
</feature>
<dbReference type="PANTHER" id="PTHR35176">
    <property type="entry name" value="HEME OXYGENASE HI_0854-RELATED"/>
    <property type="match status" value="1"/>
</dbReference>
<comment type="caution">
    <text evidence="3">The sequence shown here is derived from an EMBL/GenBank/DDBJ whole genome shotgun (WGS) entry which is preliminary data.</text>
</comment>
<dbReference type="InterPro" id="IPR012349">
    <property type="entry name" value="Split_barrel_FMN-bd"/>
</dbReference>
<name>A0ABP8NYZ3_9NOCA</name>
<evidence type="ECO:0000313" key="3">
    <source>
        <dbReference type="EMBL" id="GAA4474445.1"/>
    </source>
</evidence>
<evidence type="ECO:0000256" key="1">
    <source>
        <dbReference type="ARBA" id="ARBA00023002"/>
    </source>
</evidence>
<evidence type="ECO:0000313" key="4">
    <source>
        <dbReference type="Proteomes" id="UP001501183"/>
    </source>
</evidence>
<dbReference type="InterPro" id="IPR011576">
    <property type="entry name" value="Pyridox_Oxase_N"/>
</dbReference>
<evidence type="ECO:0000259" key="2">
    <source>
        <dbReference type="Pfam" id="PF01243"/>
    </source>
</evidence>
<dbReference type="Proteomes" id="UP001501183">
    <property type="component" value="Unassembled WGS sequence"/>
</dbReference>
<organism evidence="3 4">
    <name type="scientific">Rhodococcus olei</name>
    <dbReference type="NCBI Taxonomy" id="2161675"/>
    <lineage>
        <taxon>Bacteria</taxon>
        <taxon>Bacillati</taxon>
        <taxon>Actinomycetota</taxon>
        <taxon>Actinomycetes</taxon>
        <taxon>Mycobacteriales</taxon>
        <taxon>Nocardiaceae</taxon>
        <taxon>Rhodococcus</taxon>
    </lineage>
</organism>
<sequence>MQEQQARHLFERARVATLGTVTADGLPHLVPVVFAVAGGRVYTAVDDKPKSTRHLRRLDHVRARHRASLLVDGYDEDWTRLWWVRVDGDADVVDATTAPGDTGIRALVGKYPQYTEAAPAGPVIVVRPRRWIWWSSREHESDRAG</sequence>
<dbReference type="PANTHER" id="PTHR35176:SF2">
    <property type="entry name" value="F420H(2)-DEPENDENT REDUCTASE RV1155"/>
    <property type="match status" value="1"/>
</dbReference>